<dbReference type="Pfam" id="PF09339">
    <property type="entry name" value="HTH_IclR"/>
    <property type="match status" value="1"/>
</dbReference>
<name>A0AAE4K8P8_9BURK</name>
<dbReference type="InterPro" id="IPR014757">
    <property type="entry name" value="Tscrpt_reg_IclR_C"/>
</dbReference>
<dbReference type="SUPFAM" id="SSF46785">
    <property type="entry name" value="Winged helix' DNA-binding domain"/>
    <property type="match status" value="1"/>
</dbReference>
<dbReference type="Pfam" id="PF01614">
    <property type="entry name" value="IclR_C"/>
    <property type="match status" value="1"/>
</dbReference>
<dbReference type="SMART" id="SM00346">
    <property type="entry name" value="HTH_ICLR"/>
    <property type="match status" value="1"/>
</dbReference>
<accession>A0AAE4K8P8</accession>
<dbReference type="GeneID" id="90166380"/>
<dbReference type="InterPro" id="IPR029016">
    <property type="entry name" value="GAF-like_dom_sf"/>
</dbReference>
<dbReference type="EMBL" id="JAVRAA010000016">
    <property type="protein sequence ID" value="MDT0339913.1"/>
    <property type="molecule type" value="Genomic_DNA"/>
</dbReference>
<keyword evidence="3" id="KW-0804">Transcription</keyword>
<dbReference type="PANTHER" id="PTHR30136">
    <property type="entry name" value="HELIX-TURN-HELIX TRANSCRIPTIONAL REGULATOR, ICLR FAMILY"/>
    <property type="match status" value="1"/>
</dbReference>
<dbReference type="GO" id="GO:0003677">
    <property type="term" value="F:DNA binding"/>
    <property type="evidence" value="ECO:0007669"/>
    <property type="project" value="UniProtKB-KW"/>
</dbReference>
<dbReference type="InterPro" id="IPR005471">
    <property type="entry name" value="Tscrpt_reg_IclR_N"/>
</dbReference>
<protein>
    <submittedName>
        <fullName evidence="5">IclR family transcriptional regulator C-terminal domain-containing protein</fullName>
    </submittedName>
</protein>
<comment type="caution">
    <text evidence="5">The sequence shown here is derived from an EMBL/GenBank/DDBJ whole genome shotgun (WGS) entry which is preliminary data.</text>
</comment>
<proteinExistence type="predicted"/>
<reference evidence="5" key="1">
    <citation type="submission" date="2023-02" db="EMBL/GenBank/DDBJ databases">
        <title>Description of Herbaspirillum huttiense subsp. nephrolepsisexaltata and Herbaspirillum huttiense subsp. lycopersicon.</title>
        <authorList>
            <person name="Poudel M."/>
            <person name="Sharma A."/>
            <person name="Goss E."/>
            <person name="Tapia J.H."/>
            <person name="Harmon C.M."/>
            <person name="Jones J.B."/>
        </authorList>
    </citation>
    <scope>NUCLEOTIDE SEQUENCE</scope>
    <source>
        <strain evidence="5">NC40101</strain>
    </source>
</reference>
<evidence type="ECO:0000256" key="2">
    <source>
        <dbReference type="ARBA" id="ARBA00023125"/>
    </source>
</evidence>
<dbReference type="InterPro" id="IPR036390">
    <property type="entry name" value="WH_DNA-bd_sf"/>
</dbReference>
<dbReference type="AlphaFoldDB" id="A0AAE4K8P8"/>
<evidence type="ECO:0000259" key="4">
    <source>
        <dbReference type="PROSITE" id="PS51078"/>
    </source>
</evidence>
<dbReference type="PROSITE" id="PS51078">
    <property type="entry name" value="ICLR_ED"/>
    <property type="match status" value="1"/>
</dbReference>
<organism evidence="5">
    <name type="scientific">Herbaspirillum huttiense subsp. nephrolepidis</name>
    <dbReference type="NCBI Taxonomy" id="3075126"/>
    <lineage>
        <taxon>Bacteria</taxon>
        <taxon>Pseudomonadati</taxon>
        <taxon>Pseudomonadota</taxon>
        <taxon>Betaproteobacteria</taxon>
        <taxon>Burkholderiales</taxon>
        <taxon>Oxalobacteraceae</taxon>
        <taxon>Herbaspirillum</taxon>
    </lineage>
</organism>
<gene>
    <name evidence="5" type="ORF">RJN63_24005</name>
</gene>
<dbReference type="SUPFAM" id="SSF55781">
    <property type="entry name" value="GAF domain-like"/>
    <property type="match status" value="1"/>
</dbReference>
<feature type="domain" description="IclR-ED" evidence="4">
    <location>
        <begin position="62"/>
        <end position="244"/>
    </location>
</feature>
<dbReference type="PANTHER" id="PTHR30136:SF24">
    <property type="entry name" value="HTH-TYPE TRANSCRIPTIONAL REPRESSOR ALLR"/>
    <property type="match status" value="1"/>
</dbReference>
<sequence>MNSLSRMLEVLTLFKPSQPVIDIDIICAQLGYTPASAYRYVRELGHAGLLVKMPRGYAVGPKVIELDRHMTQFDPLLAASRDIVGDLVAQTGLELLISELYGSTVINILQESGNNDARLNYGRGTPMDLFHSATARVILAYLLPRQLRKHFDGATAEELRLVGSNWKDFSKVMLKIRKDGYCVSEGELDPGKTGIAAPIFDEKQRILGSITLAGNTERVNAFNRDFLSGLITDAARKITARIAG</sequence>
<keyword evidence="2" id="KW-0238">DNA-binding</keyword>
<dbReference type="Gene3D" id="1.10.10.10">
    <property type="entry name" value="Winged helix-like DNA-binding domain superfamily/Winged helix DNA-binding domain"/>
    <property type="match status" value="1"/>
</dbReference>
<dbReference type="Gene3D" id="3.30.450.40">
    <property type="match status" value="1"/>
</dbReference>
<evidence type="ECO:0000256" key="3">
    <source>
        <dbReference type="ARBA" id="ARBA00023163"/>
    </source>
</evidence>
<dbReference type="InterPro" id="IPR050707">
    <property type="entry name" value="HTH_MetabolicPath_Reg"/>
</dbReference>
<dbReference type="InterPro" id="IPR036388">
    <property type="entry name" value="WH-like_DNA-bd_sf"/>
</dbReference>
<dbReference type="GO" id="GO:0003700">
    <property type="term" value="F:DNA-binding transcription factor activity"/>
    <property type="evidence" value="ECO:0007669"/>
    <property type="project" value="TreeGrafter"/>
</dbReference>
<evidence type="ECO:0000313" key="5">
    <source>
        <dbReference type="EMBL" id="MDT0339913.1"/>
    </source>
</evidence>
<dbReference type="RefSeq" id="WP_034335327.1">
    <property type="nucleotide sequence ID" value="NZ_JAVLSM010000015.1"/>
</dbReference>
<dbReference type="GO" id="GO:0045892">
    <property type="term" value="P:negative regulation of DNA-templated transcription"/>
    <property type="evidence" value="ECO:0007669"/>
    <property type="project" value="TreeGrafter"/>
</dbReference>
<keyword evidence="1" id="KW-0805">Transcription regulation</keyword>
<evidence type="ECO:0000256" key="1">
    <source>
        <dbReference type="ARBA" id="ARBA00023015"/>
    </source>
</evidence>